<dbReference type="InterPro" id="IPR050665">
    <property type="entry name" value="Cytochrome_P450_Monooxygen"/>
</dbReference>
<accession>A0A6V7PDG7</accession>
<sequence length="145" mass="16226">MRILTMIIQETLRLYPPGAFVSREALQGMKLGGILVPKGVNVYVPVSTLHHDRNIWGPDAHEFNPERFAGSDQRVPAPPRVRAVRVRDADVPGQNFAMVELKIALSMILSKFAFSLSPLYRHSPALRLIVEPEFGVDLVMRKVQG</sequence>
<evidence type="ECO:0000256" key="3">
    <source>
        <dbReference type="ARBA" id="ARBA00022617"/>
    </source>
</evidence>
<evidence type="ECO:0000256" key="1">
    <source>
        <dbReference type="ARBA" id="ARBA00004370"/>
    </source>
</evidence>
<dbReference type="PRINTS" id="PR00465">
    <property type="entry name" value="EP450IV"/>
</dbReference>
<dbReference type="EMBL" id="LR862147">
    <property type="protein sequence ID" value="CAD1828907.1"/>
    <property type="molecule type" value="Genomic_DNA"/>
</dbReference>
<evidence type="ECO:0000256" key="6">
    <source>
        <dbReference type="ARBA" id="ARBA00022989"/>
    </source>
</evidence>
<dbReference type="AlphaFoldDB" id="A0A6V7PDG7"/>
<dbReference type="GO" id="GO:0005506">
    <property type="term" value="F:iron ion binding"/>
    <property type="evidence" value="ECO:0007669"/>
    <property type="project" value="InterPro"/>
</dbReference>
<comment type="subcellular location">
    <subcellularLocation>
        <location evidence="1">Membrane</location>
    </subcellularLocation>
</comment>
<dbReference type="SUPFAM" id="SSF48264">
    <property type="entry name" value="Cytochrome P450"/>
    <property type="match status" value="1"/>
</dbReference>
<dbReference type="Gene3D" id="1.10.630.10">
    <property type="entry name" value="Cytochrome P450"/>
    <property type="match status" value="1"/>
</dbReference>
<gene>
    <name evidence="11" type="ORF">CB5_LOCUS12118</name>
</gene>
<comment type="similarity">
    <text evidence="2">Belongs to the cytochrome P450 family.</text>
</comment>
<dbReference type="GO" id="GO:0020037">
    <property type="term" value="F:heme binding"/>
    <property type="evidence" value="ECO:0007669"/>
    <property type="project" value="InterPro"/>
</dbReference>
<dbReference type="GO" id="GO:0006629">
    <property type="term" value="P:lipid metabolic process"/>
    <property type="evidence" value="ECO:0007669"/>
    <property type="project" value="UniProtKB-ARBA"/>
</dbReference>
<keyword evidence="3" id="KW-0349">Heme</keyword>
<keyword evidence="5" id="KW-0479">Metal-binding</keyword>
<evidence type="ECO:0000313" key="11">
    <source>
        <dbReference type="EMBL" id="CAD1828907.1"/>
    </source>
</evidence>
<evidence type="ECO:0000256" key="7">
    <source>
        <dbReference type="ARBA" id="ARBA00023002"/>
    </source>
</evidence>
<evidence type="ECO:0000256" key="2">
    <source>
        <dbReference type="ARBA" id="ARBA00010617"/>
    </source>
</evidence>
<name>A0A6V7PDG7_ANACO</name>
<dbReference type="GO" id="GO:0016705">
    <property type="term" value="F:oxidoreductase activity, acting on paired donors, with incorporation or reduction of molecular oxygen"/>
    <property type="evidence" value="ECO:0007669"/>
    <property type="project" value="InterPro"/>
</dbReference>
<keyword evidence="10" id="KW-0472">Membrane</keyword>
<dbReference type="GO" id="GO:0016020">
    <property type="term" value="C:membrane"/>
    <property type="evidence" value="ECO:0007669"/>
    <property type="project" value="UniProtKB-SubCell"/>
</dbReference>
<evidence type="ECO:0000256" key="10">
    <source>
        <dbReference type="ARBA" id="ARBA00023136"/>
    </source>
</evidence>
<evidence type="ECO:0000256" key="5">
    <source>
        <dbReference type="ARBA" id="ARBA00022723"/>
    </source>
</evidence>
<keyword evidence="8" id="KW-0408">Iron</keyword>
<keyword evidence="7" id="KW-0560">Oxidoreductase</keyword>
<evidence type="ECO:0000256" key="9">
    <source>
        <dbReference type="ARBA" id="ARBA00023033"/>
    </source>
</evidence>
<organism evidence="11">
    <name type="scientific">Ananas comosus var. bracteatus</name>
    <name type="common">red pineapple</name>
    <dbReference type="NCBI Taxonomy" id="296719"/>
    <lineage>
        <taxon>Eukaryota</taxon>
        <taxon>Viridiplantae</taxon>
        <taxon>Streptophyta</taxon>
        <taxon>Embryophyta</taxon>
        <taxon>Tracheophyta</taxon>
        <taxon>Spermatophyta</taxon>
        <taxon>Magnoliopsida</taxon>
        <taxon>Liliopsida</taxon>
        <taxon>Poales</taxon>
        <taxon>Bromeliaceae</taxon>
        <taxon>Bromelioideae</taxon>
        <taxon>Ananas</taxon>
    </lineage>
</organism>
<dbReference type="PANTHER" id="PTHR24282:SF36">
    <property type="entry name" value="CYTOCHROME P450 714A1-RELATED"/>
    <property type="match status" value="1"/>
</dbReference>
<proteinExistence type="inferred from homology"/>
<dbReference type="PANTHER" id="PTHR24282">
    <property type="entry name" value="CYTOCHROME P450 FAMILY MEMBER"/>
    <property type="match status" value="1"/>
</dbReference>
<keyword evidence="6" id="KW-1133">Transmembrane helix</keyword>
<keyword evidence="9" id="KW-0503">Monooxygenase</keyword>
<dbReference type="Pfam" id="PF00067">
    <property type="entry name" value="p450"/>
    <property type="match status" value="1"/>
</dbReference>
<dbReference type="InterPro" id="IPR002403">
    <property type="entry name" value="Cyt_P450_E_grp-IV"/>
</dbReference>
<reference evidence="11" key="1">
    <citation type="submission" date="2020-07" db="EMBL/GenBank/DDBJ databases">
        <authorList>
            <person name="Lin J."/>
        </authorList>
    </citation>
    <scope>NUCLEOTIDE SEQUENCE</scope>
</reference>
<dbReference type="GO" id="GO:0004497">
    <property type="term" value="F:monooxygenase activity"/>
    <property type="evidence" value="ECO:0007669"/>
    <property type="project" value="UniProtKB-KW"/>
</dbReference>
<protein>
    <submittedName>
        <fullName evidence="11">Uncharacterized protein</fullName>
    </submittedName>
</protein>
<evidence type="ECO:0000256" key="8">
    <source>
        <dbReference type="ARBA" id="ARBA00023004"/>
    </source>
</evidence>
<keyword evidence="4" id="KW-0812">Transmembrane</keyword>
<dbReference type="InterPro" id="IPR001128">
    <property type="entry name" value="Cyt_P450"/>
</dbReference>
<evidence type="ECO:0000256" key="4">
    <source>
        <dbReference type="ARBA" id="ARBA00022692"/>
    </source>
</evidence>
<dbReference type="InterPro" id="IPR036396">
    <property type="entry name" value="Cyt_P450_sf"/>
</dbReference>